<evidence type="ECO:0008006" key="3">
    <source>
        <dbReference type="Google" id="ProtNLM"/>
    </source>
</evidence>
<dbReference type="SUPFAM" id="SSF51735">
    <property type="entry name" value="NAD(P)-binding Rossmann-fold domains"/>
    <property type="match status" value="1"/>
</dbReference>
<name>A0A7S1CNG9_9STRA</name>
<dbReference type="Gene3D" id="3.40.50.720">
    <property type="entry name" value="NAD(P)-binding Rossmann-like Domain"/>
    <property type="match status" value="1"/>
</dbReference>
<proteinExistence type="predicted"/>
<dbReference type="InterPro" id="IPR036291">
    <property type="entry name" value="NAD(P)-bd_dom_sf"/>
</dbReference>
<dbReference type="Pfam" id="PF00106">
    <property type="entry name" value="adh_short"/>
    <property type="match status" value="1"/>
</dbReference>
<dbReference type="PRINTS" id="PR00081">
    <property type="entry name" value="GDHRDH"/>
</dbReference>
<dbReference type="AlphaFoldDB" id="A0A7S1CNG9"/>
<gene>
    <name evidence="2" type="ORF">BSP0115_LOCUS17152</name>
</gene>
<evidence type="ECO:0000313" key="2">
    <source>
        <dbReference type="EMBL" id="CAD8923889.1"/>
    </source>
</evidence>
<accession>A0A7S1CNG9</accession>
<organism evidence="2">
    <name type="scientific">Bicosoecida sp. CB-2014</name>
    <dbReference type="NCBI Taxonomy" id="1486930"/>
    <lineage>
        <taxon>Eukaryota</taxon>
        <taxon>Sar</taxon>
        <taxon>Stramenopiles</taxon>
        <taxon>Bigyra</taxon>
        <taxon>Opalozoa</taxon>
        <taxon>Bicosoecida</taxon>
    </lineage>
</organism>
<sequence length="267" mass="28059">MAAERRVAICTGATGAIGRHIAEGLVRAGFTTVLTCRDEARGRALVESVAKAAGDGDVRLEVVDLASIASIKAFTARVASVYPAVSVLVNNAAVVPRSRETTVDGIEKQFGVNVLAYYLLMTGLEGPLRAGAPSRIVNVASNYAGGLDLNDVQFTRRSYDENAAYQASKQADRMLTVAAAEVFKGSGVTVNACHPGVVTSPLLKNLGMRSGFETADKGAATPLFLATDPSVTASGKYFQDSRPKHCKFGADKAKCDQLWELCAGLAE</sequence>
<dbReference type="GO" id="GO:0016491">
    <property type="term" value="F:oxidoreductase activity"/>
    <property type="evidence" value="ECO:0007669"/>
    <property type="project" value="UniProtKB-KW"/>
</dbReference>
<evidence type="ECO:0000256" key="1">
    <source>
        <dbReference type="ARBA" id="ARBA00023002"/>
    </source>
</evidence>
<dbReference type="PANTHER" id="PTHR43157">
    <property type="entry name" value="PHOSPHATIDYLINOSITOL-GLYCAN BIOSYNTHESIS CLASS F PROTEIN-RELATED"/>
    <property type="match status" value="1"/>
</dbReference>
<dbReference type="EMBL" id="HBFS01025577">
    <property type="protein sequence ID" value="CAD8923889.1"/>
    <property type="molecule type" value="Transcribed_RNA"/>
</dbReference>
<keyword evidence="1" id="KW-0560">Oxidoreductase</keyword>
<dbReference type="PANTHER" id="PTHR43157:SF31">
    <property type="entry name" value="PHOSPHATIDYLINOSITOL-GLYCAN BIOSYNTHESIS CLASS F PROTEIN"/>
    <property type="match status" value="1"/>
</dbReference>
<reference evidence="2" key="1">
    <citation type="submission" date="2021-01" db="EMBL/GenBank/DDBJ databases">
        <authorList>
            <person name="Corre E."/>
            <person name="Pelletier E."/>
            <person name="Niang G."/>
            <person name="Scheremetjew M."/>
            <person name="Finn R."/>
            <person name="Kale V."/>
            <person name="Holt S."/>
            <person name="Cochrane G."/>
            <person name="Meng A."/>
            <person name="Brown T."/>
            <person name="Cohen L."/>
        </authorList>
    </citation>
    <scope>NUCLEOTIDE SEQUENCE</scope>
    <source>
        <strain evidence="2">Ms1</strain>
    </source>
</reference>
<protein>
    <recommendedName>
        <fullName evidence="3">Retinol dehydrogenase 14</fullName>
    </recommendedName>
</protein>
<dbReference type="InterPro" id="IPR002347">
    <property type="entry name" value="SDR_fam"/>
</dbReference>